<name>A0A8T0IEX3_CERPU</name>
<proteinExistence type="predicted"/>
<dbReference type="EMBL" id="CM026423">
    <property type="protein sequence ID" value="KAG0581922.1"/>
    <property type="molecule type" value="Genomic_DNA"/>
</dbReference>
<dbReference type="Proteomes" id="UP000822688">
    <property type="component" value="Chromosome 3"/>
</dbReference>
<evidence type="ECO:0000313" key="2">
    <source>
        <dbReference type="Proteomes" id="UP000822688"/>
    </source>
</evidence>
<sequence length="106" mass="10849">MVAPTEESLSLSLPPSVRPLECLIDAAGKSARSGPTCRGRILAIRNVRAPSSPPRVGPAAAQLVGQVQRNGAAAATNYVPAFFALDASCSVCINCDGLFDLSGGPR</sequence>
<evidence type="ECO:0000313" key="1">
    <source>
        <dbReference type="EMBL" id="KAG0581922.1"/>
    </source>
</evidence>
<organism evidence="1 2">
    <name type="scientific">Ceratodon purpureus</name>
    <name type="common">Fire moss</name>
    <name type="synonym">Dicranum purpureum</name>
    <dbReference type="NCBI Taxonomy" id="3225"/>
    <lineage>
        <taxon>Eukaryota</taxon>
        <taxon>Viridiplantae</taxon>
        <taxon>Streptophyta</taxon>
        <taxon>Embryophyta</taxon>
        <taxon>Bryophyta</taxon>
        <taxon>Bryophytina</taxon>
        <taxon>Bryopsida</taxon>
        <taxon>Dicranidae</taxon>
        <taxon>Pseudoditrichales</taxon>
        <taxon>Ditrichaceae</taxon>
        <taxon>Ceratodon</taxon>
    </lineage>
</organism>
<keyword evidence="2" id="KW-1185">Reference proteome</keyword>
<accession>A0A8T0IEX3</accession>
<reference evidence="1" key="1">
    <citation type="submission" date="2020-06" db="EMBL/GenBank/DDBJ databases">
        <title>WGS assembly of Ceratodon purpureus strain R40.</title>
        <authorList>
            <person name="Carey S.B."/>
            <person name="Jenkins J."/>
            <person name="Shu S."/>
            <person name="Lovell J.T."/>
            <person name="Sreedasyam A."/>
            <person name="Maumus F."/>
            <person name="Tiley G.P."/>
            <person name="Fernandez-Pozo N."/>
            <person name="Barry K."/>
            <person name="Chen C."/>
            <person name="Wang M."/>
            <person name="Lipzen A."/>
            <person name="Daum C."/>
            <person name="Saski C.A."/>
            <person name="Payton A.C."/>
            <person name="Mcbreen J.C."/>
            <person name="Conrad R.E."/>
            <person name="Kollar L.M."/>
            <person name="Olsson S."/>
            <person name="Huttunen S."/>
            <person name="Landis J.B."/>
            <person name="Wickett N.J."/>
            <person name="Johnson M.G."/>
            <person name="Rensing S.A."/>
            <person name="Grimwood J."/>
            <person name="Schmutz J."/>
            <person name="Mcdaniel S.F."/>
        </authorList>
    </citation>
    <scope>NUCLEOTIDE SEQUENCE</scope>
    <source>
        <strain evidence="1">R40</strain>
    </source>
</reference>
<gene>
    <name evidence="1" type="ORF">KC19_3G020400</name>
</gene>
<dbReference type="AlphaFoldDB" id="A0A8T0IEX3"/>
<comment type="caution">
    <text evidence="1">The sequence shown here is derived from an EMBL/GenBank/DDBJ whole genome shotgun (WGS) entry which is preliminary data.</text>
</comment>
<protein>
    <submittedName>
        <fullName evidence="1">Uncharacterized protein</fullName>
    </submittedName>
</protein>